<evidence type="ECO:0000256" key="3">
    <source>
        <dbReference type="ARBA" id="ARBA00022801"/>
    </source>
</evidence>
<dbReference type="EMBL" id="FMAJ01000006">
    <property type="protein sequence ID" value="SCB59071.1"/>
    <property type="molecule type" value="Genomic_DNA"/>
</dbReference>
<dbReference type="InterPro" id="IPR006680">
    <property type="entry name" value="Amidohydro-rel"/>
</dbReference>
<sequence length="448" mass="48070">MTILHAETALTPQGWRKNVRMTLEAGRIARFEGDVAAAPGDERHALIVPAMGNLHSHAFQRAMAGLAEVRGPANDSFWSWRTVMYKFALAMTPDHVEAVAAKLYAEMLEAGFSRVGEFHYLHHDRDGGAYANIAELAERIGAASVETGIGLTLLPVFYAHSGFGGAAPIDGQRRFINSLESFETLMEGCRALTGRLDGAELGLAPHSLRAATPEELTKLVAMAGDGPIHIHVAEQVKEVEDCIAWSGARPVEWLLDHAEVGERWCLIHATHMTEDETRRMAKSGAIAGLCPITEANLGDGAFAAPLFLQEGGRYGIGSDSNVLISVPEELRQLEYSQRLALRARNVVAAPGGSTALSLFMNALAGGGAALKAPAGLREGHHADLVSLDISAVPYLSGDQILDHWLFAGGISVDCVWARGRKQVAGGRHVGRDAIDRRFLAAMRELLAA</sequence>
<dbReference type="Pfam" id="PF22429">
    <property type="entry name" value="HutF_N"/>
    <property type="match status" value="1"/>
</dbReference>
<evidence type="ECO:0000256" key="1">
    <source>
        <dbReference type="ARBA" id="ARBA00001947"/>
    </source>
</evidence>
<dbReference type="SUPFAM" id="SSF51556">
    <property type="entry name" value="Metallo-dependent hydrolases"/>
    <property type="match status" value="1"/>
</dbReference>
<evidence type="ECO:0000313" key="7">
    <source>
        <dbReference type="EMBL" id="SCB59071.1"/>
    </source>
</evidence>
<dbReference type="GO" id="GO:0019239">
    <property type="term" value="F:deaminase activity"/>
    <property type="evidence" value="ECO:0007669"/>
    <property type="project" value="TreeGrafter"/>
</dbReference>
<dbReference type="RefSeq" id="WP_092751078.1">
    <property type="nucleotide sequence ID" value="NZ_FMAJ01000006.1"/>
</dbReference>
<dbReference type="Gene3D" id="2.30.40.10">
    <property type="entry name" value="Urease, subunit C, domain 1"/>
    <property type="match status" value="1"/>
</dbReference>
<dbReference type="InterPro" id="IPR032466">
    <property type="entry name" value="Metal_Hydrolase"/>
</dbReference>
<comment type="cofactor">
    <cofactor evidence="1">
        <name>Zn(2+)</name>
        <dbReference type="ChEBI" id="CHEBI:29105"/>
    </cofactor>
</comment>
<evidence type="ECO:0000256" key="2">
    <source>
        <dbReference type="ARBA" id="ARBA00022723"/>
    </source>
</evidence>
<dbReference type="SUPFAM" id="SSF51338">
    <property type="entry name" value="Composite domain of metallo-dependent hydrolases"/>
    <property type="match status" value="1"/>
</dbReference>
<protein>
    <submittedName>
        <fullName evidence="7">Formimidoylglutamate deiminase</fullName>
    </submittedName>
</protein>
<dbReference type="STRING" id="1138170.GA0061105_106117"/>
<dbReference type="NCBIfam" id="NF006684">
    <property type="entry name" value="PRK09229.1-5"/>
    <property type="match status" value="1"/>
</dbReference>
<organism evidence="7 8">
    <name type="scientific">Rhizobium aethiopicum</name>
    <dbReference type="NCBI Taxonomy" id="1138170"/>
    <lineage>
        <taxon>Bacteria</taxon>
        <taxon>Pseudomonadati</taxon>
        <taxon>Pseudomonadota</taxon>
        <taxon>Alphaproteobacteria</taxon>
        <taxon>Hyphomicrobiales</taxon>
        <taxon>Rhizobiaceae</taxon>
        <taxon>Rhizobium/Agrobacterium group</taxon>
        <taxon>Rhizobium</taxon>
    </lineage>
</organism>
<proteinExistence type="predicted"/>
<dbReference type="InterPro" id="IPR055156">
    <property type="entry name" value="HutF-like_N"/>
</dbReference>
<dbReference type="GO" id="GO:0046872">
    <property type="term" value="F:metal ion binding"/>
    <property type="evidence" value="ECO:0007669"/>
    <property type="project" value="UniProtKB-KW"/>
</dbReference>
<dbReference type="CDD" id="cd01313">
    <property type="entry name" value="Met_dep_hydrolase_E"/>
    <property type="match status" value="1"/>
</dbReference>
<dbReference type="InterPro" id="IPR051607">
    <property type="entry name" value="Metallo-dep_hydrolases"/>
</dbReference>
<dbReference type="PANTHER" id="PTHR11271:SF48">
    <property type="entry name" value="AMIDOHYDROLASE-RELATED DOMAIN-CONTAINING PROTEIN"/>
    <property type="match status" value="1"/>
</dbReference>
<keyword evidence="2" id="KW-0479">Metal-binding</keyword>
<dbReference type="NCBIfam" id="TIGR02022">
    <property type="entry name" value="hutF"/>
    <property type="match status" value="1"/>
</dbReference>
<dbReference type="NCBIfam" id="NF006683">
    <property type="entry name" value="PRK09229.1-4"/>
    <property type="match status" value="1"/>
</dbReference>
<evidence type="ECO:0000259" key="5">
    <source>
        <dbReference type="Pfam" id="PF01979"/>
    </source>
</evidence>
<dbReference type="Gene3D" id="3.20.20.140">
    <property type="entry name" value="Metal-dependent hydrolases"/>
    <property type="match status" value="1"/>
</dbReference>
<keyword evidence="3" id="KW-0378">Hydrolase</keyword>
<keyword evidence="4" id="KW-0862">Zinc</keyword>
<dbReference type="PANTHER" id="PTHR11271">
    <property type="entry name" value="GUANINE DEAMINASE"/>
    <property type="match status" value="1"/>
</dbReference>
<feature type="domain" description="Formimidoylglutamate deiminase N-terminal" evidence="6">
    <location>
        <begin position="1"/>
        <end position="45"/>
    </location>
</feature>
<dbReference type="InterPro" id="IPR011059">
    <property type="entry name" value="Metal-dep_hydrolase_composite"/>
</dbReference>
<accession>A0A1C3Y3P4</accession>
<reference evidence="7 8" key="1">
    <citation type="submission" date="2016-08" db="EMBL/GenBank/DDBJ databases">
        <authorList>
            <person name="Seilhamer J.J."/>
        </authorList>
    </citation>
    <scope>NUCLEOTIDE SEQUENCE [LARGE SCALE GENOMIC DNA]</scope>
    <source>
        <strain evidence="7 8">HBR26</strain>
    </source>
</reference>
<dbReference type="InterPro" id="IPR010252">
    <property type="entry name" value="HutF"/>
</dbReference>
<dbReference type="GO" id="GO:0005829">
    <property type="term" value="C:cytosol"/>
    <property type="evidence" value="ECO:0007669"/>
    <property type="project" value="TreeGrafter"/>
</dbReference>
<evidence type="ECO:0000259" key="6">
    <source>
        <dbReference type="Pfam" id="PF22429"/>
    </source>
</evidence>
<name>A0A1C3Y3P4_9HYPH</name>
<gene>
    <name evidence="7" type="ORF">GA0061105_106117</name>
</gene>
<dbReference type="Pfam" id="PF01979">
    <property type="entry name" value="Amidohydro_1"/>
    <property type="match status" value="1"/>
</dbReference>
<feature type="domain" description="Amidohydrolase-related" evidence="5">
    <location>
        <begin position="47"/>
        <end position="394"/>
    </location>
</feature>
<evidence type="ECO:0000256" key="4">
    <source>
        <dbReference type="ARBA" id="ARBA00022833"/>
    </source>
</evidence>
<evidence type="ECO:0000313" key="8">
    <source>
        <dbReference type="Proteomes" id="UP000198723"/>
    </source>
</evidence>
<dbReference type="AlphaFoldDB" id="A0A1C3Y3P4"/>
<dbReference type="Proteomes" id="UP000198723">
    <property type="component" value="Unassembled WGS sequence"/>
</dbReference>